<feature type="region of interest" description="Disordered" evidence="7">
    <location>
        <begin position="617"/>
        <end position="650"/>
    </location>
</feature>
<keyword evidence="4" id="KW-0282">Flagellum</keyword>
<dbReference type="PANTHER" id="PTHR10226:SF8">
    <property type="entry name" value="A-KINASE ANCHOR PROTEIN 4"/>
    <property type="match status" value="1"/>
</dbReference>
<evidence type="ECO:0000256" key="7">
    <source>
        <dbReference type="SAM" id="MobiDB-lite"/>
    </source>
</evidence>
<dbReference type="GO" id="GO:0097228">
    <property type="term" value="C:sperm principal piece"/>
    <property type="evidence" value="ECO:0007669"/>
    <property type="project" value="TreeGrafter"/>
</dbReference>
<protein>
    <recommendedName>
        <fullName evidence="8">A-kinase anchor 110kDa C-terminal domain-containing protein</fullName>
    </recommendedName>
</protein>
<gene>
    <name evidence="9" type="primary">LOC114040579</name>
</gene>
<dbReference type="GO" id="GO:0008104">
    <property type="term" value="P:intracellular protein localization"/>
    <property type="evidence" value="ECO:0007669"/>
    <property type="project" value="TreeGrafter"/>
</dbReference>
<evidence type="ECO:0000256" key="3">
    <source>
        <dbReference type="ARBA" id="ARBA00022553"/>
    </source>
</evidence>
<feature type="region of interest" description="Disordered" evidence="7">
    <location>
        <begin position="781"/>
        <end position="822"/>
    </location>
</feature>
<dbReference type="InterPro" id="IPR008382">
    <property type="entry name" value="SPHK1-interactor_AKAP_110"/>
</dbReference>
<dbReference type="GO" id="GO:0035686">
    <property type="term" value="C:sperm fibrous sheath"/>
    <property type="evidence" value="ECO:0007669"/>
    <property type="project" value="TreeGrafter"/>
</dbReference>
<feature type="compositionally biased region" description="Gly residues" evidence="7">
    <location>
        <begin position="786"/>
        <end position="800"/>
    </location>
</feature>
<feature type="region of interest" description="Disordered" evidence="7">
    <location>
        <begin position="556"/>
        <end position="588"/>
    </location>
</feature>
<dbReference type="Pfam" id="PF05716">
    <property type="entry name" value="AKAP_110"/>
    <property type="match status" value="3"/>
</dbReference>
<evidence type="ECO:0000256" key="4">
    <source>
        <dbReference type="ARBA" id="ARBA00022846"/>
    </source>
</evidence>
<dbReference type="SMART" id="SM00807">
    <property type="entry name" value="AKAP_110"/>
    <property type="match status" value="1"/>
</dbReference>
<evidence type="ECO:0000313" key="10">
    <source>
        <dbReference type="Proteomes" id="UP000314987"/>
    </source>
</evidence>
<evidence type="ECO:0000256" key="1">
    <source>
        <dbReference type="ARBA" id="ARBA00004230"/>
    </source>
</evidence>
<evidence type="ECO:0000256" key="5">
    <source>
        <dbReference type="ARBA" id="ARBA00023069"/>
    </source>
</evidence>
<dbReference type="PANTHER" id="PTHR10226">
    <property type="entry name" value="A KINASE ANCHOR PROTEIN"/>
    <property type="match status" value="1"/>
</dbReference>
<dbReference type="InterPro" id="IPR020799">
    <property type="entry name" value="AKAP_110"/>
</dbReference>
<accession>A0A4X2M104</accession>
<feature type="compositionally biased region" description="Basic and acidic residues" evidence="7">
    <location>
        <begin position="638"/>
        <end position="650"/>
    </location>
</feature>
<reference evidence="10" key="1">
    <citation type="submission" date="2018-12" db="EMBL/GenBank/DDBJ databases">
        <authorList>
            <person name="Yazar S."/>
        </authorList>
    </citation>
    <scope>NUCLEOTIDE SEQUENCE [LARGE SCALE GENOMIC DNA]</scope>
</reference>
<feature type="compositionally biased region" description="Basic and acidic residues" evidence="7">
    <location>
        <begin position="620"/>
        <end position="629"/>
    </location>
</feature>
<reference evidence="9" key="3">
    <citation type="submission" date="2025-09" db="UniProtKB">
        <authorList>
            <consortium name="Ensembl"/>
        </authorList>
    </citation>
    <scope>IDENTIFICATION</scope>
</reference>
<comment type="subcellular location">
    <subcellularLocation>
        <location evidence="1">Cell projection</location>
        <location evidence="1">Cilium</location>
        <location evidence="1">Flagellum</location>
    </subcellularLocation>
</comment>
<keyword evidence="6" id="KW-0966">Cell projection</keyword>
<feature type="domain" description="A-kinase anchor 110kDa C-terminal" evidence="8">
    <location>
        <begin position="722"/>
        <end position="771"/>
    </location>
</feature>
<feature type="region of interest" description="Disordered" evidence="7">
    <location>
        <begin position="22"/>
        <end position="42"/>
    </location>
</feature>
<comment type="similarity">
    <text evidence="2">Belongs to the AKAP110 family.</text>
</comment>
<dbReference type="GeneTree" id="ENSGT00940000153313"/>
<feature type="compositionally biased region" description="Basic and acidic residues" evidence="7">
    <location>
        <begin position="492"/>
        <end position="502"/>
    </location>
</feature>
<feature type="region of interest" description="Disordered" evidence="7">
    <location>
        <begin position="157"/>
        <end position="188"/>
    </location>
</feature>
<sequence>MSDDIDWLQSRRRVCKVELYSPTGQKDQDRKVEGGPSSEGELDLEISGEKEIIVIKDTEKLCQSKTEGSVCLFKQAPLDPIRALSCLLNDLQKYSLSFQHALSPSSSSCKHKIGAPEDGYCSNSNEDNCYRVYADELSTDYDYVANNPHNLRFKMAADSNQSSSSPPAKSPRTQRAVTSPDGECSTDDLSSYVKRLSSLVIQMVRKDIKEKREGGSKCLHYSNYACTGDKGKNSPRSAVSKVASEMAHDVVEGISAENRGPGDLDHKDQKTFLYSELSNKSKGGEEQMCQRDSKEFANSISKRLMAYASQMASDMMVSALKTLEAHSSGKPIPAYIVLQRVLSDLIDSCMKNLHNITGVLMTDSEFVSDVKKILFNQGKQNAANIMEAMLKRLDSTLLGAREKKETESQSLAYASLKAESHDAKNKNQSLEFSDMKAEMMKGKEKGKMKPDQCKSLTGAEKVSEQVLKESLTMWNQKQTGGGQTKMHSKAGTSREDSKREKISPSTDSLAKDLIVSALTLIQYHLTQQAKGKDVLEEPEQPGSTMGCMVQGAHYEKTGSGQSAKALSMKHLESQSGQHAGPSTSPKELDTQKLDMSNIVLMLIQKLLNESPFSLDDQCESESKRAESKPKVSSSTSKCSDRGEEHSHDHQEFDFISGKKQVNQQFVDQLVESVMKLCVIMAKYSHNGAGLAELQELGLSFQAGSSRCAQDAMMSHSRHDNPGPEVIVNNQSSTSNLKKQLQAVLQWIAASQLEVPMLYFMGDEDGQLEKVSTKVLSSAGRSRVGWASGGGRGGRAPGDGEGPPMSWLLEHMGPEPLRADTHW</sequence>
<feature type="domain" description="A-kinase anchor 110kDa C-terminal" evidence="8">
    <location>
        <begin position="498"/>
        <end position="693"/>
    </location>
</feature>
<keyword evidence="10" id="KW-1185">Reference proteome</keyword>
<keyword evidence="5" id="KW-0969">Cilium</keyword>
<feature type="compositionally biased region" description="Low complexity" evidence="7">
    <location>
        <begin position="157"/>
        <end position="171"/>
    </location>
</feature>
<evidence type="ECO:0000256" key="6">
    <source>
        <dbReference type="ARBA" id="ARBA00023273"/>
    </source>
</evidence>
<dbReference type="GO" id="GO:0005737">
    <property type="term" value="C:cytoplasm"/>
    <property type="evidence" value="ECO:0007669"/>
    <property type="project" value="TreeGrafter"/>
</dbReference>
<reference evidence="9" key="2">
    <citation type="submission" date="2025-08" db="UniProtKB">
        <authorList>
            <consortium name="Ensembl"/>
        </authorList>
    </citation>
    <scope>IDENTIFICATION</scope>
</reference>
<feature type="compositionally biased region" description="Polar residues" evidence="7">
    <location>
        <begin position="573"/>
        <end position="585"/>
    </location>
</feature>
<dbReference type="GO" id="GO:0051018">
    <property type="term" value="F:protein kinase A binding"/>
    <property type="evidence" value="ECO:0007669"/>
    <property type="project" value="TreeGrafter"/>
</dbReference>
<dbReference type="OMA" id="KLCMLMA"/>
<name>A0A4X2M104_VOMUR</name>
<dbReference type="AlphaFoldDB" id="A0A4X2M104"/>
<dbReference type="STRING" id="29139.ENSVURP00010029978"/>
<evidence type="ECO:0000259" key="8">
    <source>
        <dbReference type="Pfam" id="PF05716"/>
    </source>
</evidence>
<feature type="domain" description="A-kinase anchor 110kDa C-terminal" evidence="8">
    <location>
        <begin position="288"/>
        <end position="491"/>
    </location>
</feature>
<dbReference type="Ensembl" id="ENSVURT00010034137.1">
    <property type="protein sequence ID" value="ENSVURP00010029978.1"/>
    <property type="gene ID" value="ENSVURG00010022921.1"/>
</dbReference>
<organism evidence="9 10">
    <name type="scientific">Vombatus ursinus</name>
    <name type="common">Common wombat</name>
    <dbReference type="NCBI Taxonomy" id="29139"/>
    <lineage>
        <taxon>Eukaryota</taxon>
        <taxon>Metazoa</taxon>
        <taxon>Chordata</taxon>
        <taxon>Craniata</taxon>
        <taxon>Vertebrata</taxon>
        <taxon>Euteleostomi</taxon>
        <taxon>Mammalia</taxon>
        <taxon>Metatheria</taxon>
        <taxon>Diprotodontia</taxon>
        <taxon>Vombatidae</taxon>
        <taxon>Vombatus</taxon>
    </lineage>
</organism>
<evidence type="ECO:0000256" key="2">
    <source>
        <dbReference type="ARBA" id="ARBA00005764"/>
    </source>
</evidence>
<evidence type="ECO:0000313" key="9">
    <source>
        <dbReference type="Ensembl" id="ENSVURP00010029978.1"/>
    </source>
</evidence>
<dbReference type="Proteomes" id="UP000314987">
    <property type="component" value="Unassembled WGS sequence"/>
</dbReference>
<keyword evidence="3" id="KW-0597">Phosphoprotein</keyword>
<proteinExistence type="inferred from homology"/>
<dbReference type="InterPro" id="IPR018292">
    <property type="entry name" value="AKAP_110_C"/>
</dbReference>
<feature type="region of interest" description="Disordered" evidence="7">
    <location>
        <begin position="474"/>
        <end position="506"/>
    </location>
</feature>